<evidence type="ECO:0000256" key="2">
    <source>
        <dbReference type="RuleBase" id="RU000363"/>
    </source>
</evidence>
<evidence type="ECO:0000313" key="4">
    <source>
        <dbReference type="EMBL" id="NHO65969.1"/>
    </source>
</evidence>
<dbReference type="PANTHER" id="PTHR42879">
    <property type="entry name" value="3-OXOACYL-(ACYL-CARRIER-PROTEIN) REDUCTASE"/>
    <property type="match status" value="1"/>
</dbReference>
<dbReference type="Proteomes" id="UP000787472">
    <property type="component" value="Unassembled WGS sequence"/>
</dbReference>
<dbReference type="InterPro" id="IPR050259">
    <property type="entry name" value="SDR"/>
</dbReference>
<dbReference type="FunFam" id="3.40.50.720:FF:000084">
    <property type="entry name" value="Short-chain dehydrogenase reductase"/>
    <property type="match status" value="1"/>
</dbReference>
<protein>
    <submittedName>
        <fullName evidence="4">SDR family oxidoreductase</fullName>
    </submittedName>
</protein>
<dbReference type="PANTHER" id="PTHR42879:SF2">
    <property type="entry name" value="3-OXOACYL-[ACYL-CARRIER-PROTEIN] REDUCTASE FABG"/>
    <property type="match status" value="1"/>
</dbReference>
<dbReference type="AlphaFoldDB" id="A0A9E5JSY4"/>
<gene>
    <name evidence="4" type="ORF">G8770_10485</name>
</gene>
<dbReference type="PRINTS" id="PR00080">
    <property type="entry name" value="SDRFAMILY"/>
</dbReference>
<evidence type="ECO:0000313" key="5">
    <source>
        <dbReference type="Proteomes" id="UP000787472"/>
    </source>
</evidence>
<dbReference type="InterPro" id="IPR057326">
    <property type="entry name" value="KR_dom"/>
</dbReference>
<dbReference type="SMART" id="SM00822">
    <property type="entry name" value="PKS_KR"/>
    <property type="match status" value="1"/>
</dbReference>
<dbReference type="EMBL" id="JAAONZ010000006">
    <property type="protein sequence ID" value="NHO65969.1"/>
    <property type="molecule type" value="Genomic_DNA"/>
</dbReference>
<sequence>MTENTKVAVVTGGASGIGAEVCRYLAKDGIDIAIWDLNEDLMAEIAAEIKAMGRRVTMAVVDVSSRESIEAGAAKTRAVLGPVTILVNSAGMHSTAPLAEIDDATWNKVMAVNLTGSYLVAQTLAPDMEAAGWGRIVFISSSSIQTGSPNMAAYIASKGGVIALTKALAVELGPKGITVNNVPPGMVVTPMLKNLEENGGLGPGGAEALGQHLPVRKAGKPENIAKAVSYLCSEEAGYVTGHTLSVNGGRYMN</sequence>
<comment type="caution">
    <text evidence="4">The sequence shown here is derived from an EMBL/GenBank/DDBJ whole genome shotgun (WGS) entry which is preliminary data.</text>
</comment>
<comment type="similarity">
    <text evidence="1 2">Belongs to the short-chain dehydrogenases/reductases (SDR) family.</text>
</comment>
<evidence type="ECO:0000259" key="3">
    <source>
        <dbReference type="SMART" id="SM00822"/>
    </source>
</evidence>
<dbReference type="PRINTS" id="PR00081">
    <property type="entry name" value="GDHRDH"/>
</dbReference>
<name>A0A9E5JSY4_9GAMM</name>
<proteinExistence type="inferred from homology"/>
<dbReference type="InterPro" id="IPR036291">
    <property type="entry name" value="NAD(P)-bd_dom_sf"/>
</dbReference>
<keyword evidence="5" id="KW-1185">Reference proteome</keyword>
<dbReference type="Gene3D" id="3.40.50.720">
    <property type="entry name" value="NAD(P)-binding Rossmann-like Domain"/>
    <property type="match status" value="1"/>
</dbReference>
<dbReference type="InterPro" id="IPR002347">
    <property type="entry name" value="SDR_fam"/>
</dbReference>
<evidence type="ECO:0000256" key="1">
    <source>
        <dbReference type="ARBA" id="ARBA00006484"/>
    </source>
</evidence>
<accession>A0A9E5JSY4</accession>
<dbReference type="RefSeq" id="WP_167185903.1">
    <property type="nucleotide sequence ID" value="NZ_JAAONZ010000006.1"/>
</dbReference>
<reference evidence="4" key="1">
    <citation type="submission" date="2020-03" db="EMBL/GenBank/DDBJ databases">
        <authorList>
            <person name="Guo F."/>
        </authorList>
    </citation>
    <scope>NUCLEOTIDE SEQUENCE</scope>
    <source>
        <strain evidence="4">JCM 30134</strain>
    </source>
</reference>
<feature type="domain" description="Ketoreductase" evidence="3">
    <location>
        <begin position="6"/>
        <end position="185"/>
    </location>
</feature>
<dbReference type="Pfam" id="PF00106">
    <property type="entry name" value="adh_short"/>
    <property type="match status" value="1"/>
</dbReference>
<dbReference type="SUPFAM" id="SSF51735">
    <property type="entry name" value="NAD(P)-binding Rossmann-fold domains"/>
    <property type="match status" value="1"/>
</dbReference>
<organism evidence="4 5">
    <name type="scientific">Pseudomaricurvus hydrocarbonicus</name>
    <dbReference type="NCBI Taxonomy" id="1470433"/>
    <lineage>
        <taxon>Bacteria</taxon>
        <taxon>Pseudomonadati</taxon>
        <taxon>Pseudomonadota</taxon>
        <taxon>Gammaproteobacteria</taxon>
        <taxon>Cellvibrionales</taxon>
        <taxon>Cellvibrionaceae</taxon>
        <taxon>Pseudomaricurvus</taxon>
    </lineage>
</organism>